<keyword evidence="3" id="KW-0285">Flavoprotein</keyword>
<evidence type="ECO:0000313" key="8">
    <source>
        <dbReference type="EMBL" id="MBI3015908.1"/>
    </source>
</evidence>
<comment type="similarity">
    <text evidence="2">Belongs to the ETF-QO/FixC family.</text>
</comment>
<dbReference type="PANTHER" id="PTHR43624">
    <property type="entry name" value="ELECTRON TRANSFER FLAVOPROTEIN-QUINONE OXIDOREDUCTASE YDIS-RELATED"/>
    <property type="match status" value="1"/>
</dbReference>
<evidence type="ECO:0000259" key="7">
    <source>
        <dbReference type="Pfam" id="PF26311"/>
    </source>
</evidence>
<sequence>MVPKIRVDGVIRENGRICGIRAAGDEIGANVVIAADGVNSLLSEKAGLRARHDPAHFAVAAKEIIELSGGVIEERFQLERGEGAAQLFAGSVTRGMPGGGFLYTNRETLSLGVVVGVQAAGSAGVPIHELIEEFKEHPAVAPLVRGGNVVEYSAHLIPEAGPGAGTPLSADGFLTVGDAAGFCLNLGVTVRGMDYALASGVLAGQAALAAHQQGDFSRQTLSAYDRSVQESFIGKDFKSYRQVPSFLANPRLYTLYPRALTGAFKDLYRVTENSKGKILRGFRNSLFSRIPLGQALGDVIRGYRAL</sequence>
<dbReference type="InterPro" id="IPR036188">
    <property type="entry name" value="FAD/NAD-bd_sf"/>
</dbReference>
<proteinExistence type="inferred from homology"/>
<feature type="domain" description="FixC-like C-terminal" evidence="7">
    <location>
        <begin position="244"/>
        <end position="305"/>
    </location>
</feature>
<dbReference type="PANTHER" id="PTHR43624:SF2">
    <property type="entry name" value="ELECTRON TRANSFER FLAVOPROTEIN-QUINONE OXIDOREDUCTASE YDIS-RELATED"/>
    <property type="match status" value="1"/>
</dbReference>
<keyword evidence="5" id="KW-0560">Oxidoreductase</keyword>
<dbReference type="EMBL" id="JACPSX010000246">
    <property type="protein sequence ID" value="MBI3015908.1"/>
    <property type="molecule type" value="Genomic_DNA"/>
</dbReference>
<evidence type="ECO:0000256" key="3">
    <source>
        <dbReference type="ARBA" id="ARBA00022630"/>
    </source>
</evidence>
<dbReference type="Pfam" id="PF26311">
    <property type="entry name" value="ETF-QO_FixC_C"/>
    <property type="match status" value="1"/>
</dbReference>
<dbReference type="InterPro" id="IPR039651">
    <property type="entry name" value="FixC-like"/>
</dbReference>
<gene>
    <name evidence="8" type="ORF">HYY65_12825</name>
</gene>
<evidence type="ECO:0000256" key="4">
    <source>
        <dbReference type="ARBA" id="ARBA00022827"/>
    </source>
</evidence>
<evidence type="ECO:0000256" key="2">
    <source>
        <dbReference type="ARBA" id="ARBA00006796"/>
    </source>
</evidence>
<evidence type="ECO:0000256" key="1">
    <source>
        <dbReference type="ARBA" id="ARBA00001974"/>
    </source>
</evidence>
<dbReference type="AlphaFoldDB" id="A0A932M1C7"/>
<comment type="caution">
    <text evidence="8">The sequence shown here is derived from an EMBL/GenBank/DDBJ whole genome shotgun (WGS) entry which is preliminary data.</text>
</comment>
<accession>A0A932M1C7</accession>
<dbReference type="Pfam" id="PF21162">
    <property type="entry name" value="ETFQO_UQ-bd"/>
    <property type="match status" value="1"/>
</dbReference>
<keyword evidence="4" id="KW-0274">FAD</keyword>
<dbReference type="SUPFAM" id="SSF51905">
    <property type="entry name" value="FAD/NAD(P)-binding domain"/>
    <property type="match status" value="1"/>
</dbReference>
<name>A0A932M1C7_UNCTE</name>
<dbReference type="InterPro" id="IPR049398">
    <property type="entry name" value="ETF-QO/FixC_UQ-bd"/>
</dbReference>
<dbReference type="InterPro" id="IPR059103">
    <property type="entry name" value="FixC-like_C"/>
</dbReference>
<feature type="domain" description="ETF-QO/FixC ubiquinone-binding" evidence="6">
    <location>
        <begin position="92"/>
        <end position="156"/>
    </location>
</feature>
<dbReference type="Proteomes" id="UP000741360">
    <property type="component" value="Unassembled WGS sequence"/>
</dbReference>
<organism evidence="8 9">
    <name type="scientific">Tectimicrobiota bacterium</name>
    <dbReference type="NCBI Taxonomy" id="2528274"/>
    <lineage>
        <taxon>Bacteria</taxon>
        <taxon>Pseudomonadati</taxon>
        <taxon>Nitrospinota/Tectimicrobiota group</taxon>
        <taxon>Candidatus Tectimicrobiota</taxon>
    </lineage>
</organism>
<evidence type="ECO:0000259" key="6">
    <source>
        <dbReference type="Pfam" id="PF21162"/>
    </source>
</evidence>
<dbReference type="Gene3D" id="3.50.50.60">
    <property type="entry name" value="FAD/NAD(P)-binding domain"/>
    <property type="match status" value="1"/>
</dbReference>
<comment type="cofactor">
    <cofactor evidence="1">
        <name>FAD</name>
        <dbReference type="ChEBI" id="CHEBI:57692"/>
    </cofactor>
</comment>
<dbReference type="GO" id="GO:0016491">
    <property type="term" value="F:oxidoreductase activity"/>
    <property type="evidence" value="ECO:0007669"/>
    <property type="project" value="UniProtKB-KW"/>
</dbReference>
<protein>
    <submittedName>
        <fullName evidence="8">FAD-dependent oxidoreductase</fullName>
    </submittedName>
</protein>
<evidence type="ECO:0000313" key="9">
    <source>
        <dbReference type="Proteomes" id="UP000741360"/>
    </source>
</evidence>
<evidence type="ECO:0000256" key="5">
    <source>
        <dbReference type="ARBA" id="ARBA00023002"/>
    </source>
</evidence>
<reference evidence="8" key="1">
    <citation type="submission" date="2020-07" db="EMBL/GenBank/DDBJ databases">
        <title>Huge and variable diversity of episymbiotic CPR bacteria and DPANN archaea in groundwater ecosystems.</title>
        <authorList>
            <person name="He C.Y."/>
            <person name="Keren R."/>
            <person name="Whittaker M."/>
            <person name="Farag I.F."/>
            <person name="Doudna J."/>
            <person name="Cate J.H.D."/>
            <person name="Banfield J.F."/>
        </authorList>
    </citation>
    <scope>NUCLEOTIDE SEQUENCE</scope>
    <source>
        <strain evidence="8">NC_groundwater_717_Ag_S-0.2um_59_8</strain>
    </source>
</reference>
<dbReference type="SUPFAM" id="SSF54373">
    <property type="entry name" value="FAD-linked reductases, C-terminal domain"/>
    <property type="match status" value="1"/>
</dbReference>